<accession>A0A6P8HRJ9</accession>
<dbReference type="OrthoDB" id="5988073at2759"/>
<dbReference type="InterPro" id="IPR036179">
    <property type="entry name" value="Ig-like_dom_sf"/>
</dbReference>
<sequence>MNSFPLTFRLIFTVICFLSCVNLSDGFKWISLPSQRTKGHVGSTVHIKWYYECNNFGISKILYNNTEMFYRYGNKQNYSTIKNAVPHFSVIGGSNTTIIISHVHKNKSGSYCCVVDCGGGDKDVQCTFLFIYVLPRIKYLSPNLYGKQGDSITIRCNASGNPAPRVTGIHKDTNTTIANSSVMSFNITGKASGGKYCCHVSNGFGEETNCTSVEVT</sequence>
<dbReference type="GO" id="GO:0007156">
    <property type="term" value="P:homophilic cell adhesion via plasma membrane adhesion molecules"/>
    <property type="evidence" value="ECO:0007669"/>
    <property type="project" value="TreeGrafter"/>
</dbReference>
<keyword evidence="2" id="KW-1015">Disulfide bond</keyword>
<evidence type="ECO:0000256" key="1">
    <source>
        <dbReference type="ARBA" id="ARBA00022729"/>
    </source>
</evidence>
<dbReference type="SMART" id="SM00408">
    <property type="entry name" value="IGc2"/>
    <property type="match status" value="1"/>
</dbReference>
<dbReference type="Proteomes" id="UP000515163">
    <property type="component" value="Unplaced"/>
</dbReference>
<dbReference type="PANTHER" id="PTHR45080">
    <property type="entry name" value="CONTACTIN 5"/>
    <property type="match status" value="1"/>
</dbReference>
<feature type="signal peptide" evidence="3">
    <location>
        <begin position="1"/>
        <end position="26"/>
    </location>
</feature>
<feature type="chain" id="PRO_5028139500" evidence="3">
    <location>
        <begin position="27"/>
        <end position="216"/>
    </location>
</feature>
<dbReference type="InParanoid" id="A0A6P8HRJ9"/>
<evidence type="ECO:0000313" key="5">
    <source>
        <dbReference type="Proteomes" id="UP000515163"/>
    </source>
</evidence>
<name>A0A6P8HRJ9_ACTTE</name>
<feature type="non-terminal residue" evidence="6">
    <location>
        <position position="216"/>
    </location>
</feature>
<dbReference type="GeneID" id="116292188"/>
<evidence type="ECO:0000313" key="6">
    <source>
        <dbReference type="RefSeq" id="XP_031555312.1"/>
    </source>
</evidence>
<dbReference type="GO" id="GO:0005886">
    <property type="term" value="C:plasma membrane"/>
    <property type="evidence" value="ECO:0007669"/>
    <property type="project" value="TreeGrafter"/>
</dbReference>
<dbReference type="PANTHER" id="PTHR45080:SF8">
    <property type="entry name" value="IG-LIKE DOMAIN-CONTAINING PROTEIN"/>
    <property type="match status" value="1"/>
</dbReference>
<keyword evidence="1 3" id="KW-0732">Signal</keyword>
<dbReference type="KEGG" id="aten:116292188"/>
<dbReference type="InterPro" id="IPR003599">
    <property type="entry name" value="Ig_sub"/>
</dbReference>
<dbReference type="InterPro" id="IPR003598">
    <property type="entry name" value="Ig_sub2"/>
</dbReference>
<evidence type="ECO:0000256" key="2">
    <source>
        <dbReference type="ARBA" id="ARBA00023157"/>
    </source>
</evidence>
<protein>
    <submittedName>
        <fullName evidence="6">Neural cell adhesion molecule 1-like</fullName>
    </submittedName>
</protein>
<dbReference type="SUPFAM" id="SSF48726">
    <property type="entry name" value="Immunoglobulin"/>
    <property type="match status" value="2"/>
</dbReference>
<gene>
    <name evidence="6" type="primary">LOC116292188</name>
</gene>
<dbReference type="Gene3D" id="2.60.40.10">
    <property type="entry name" value="Immunoglobulins"/>
    <property type="match status" value="2"/>
</dbReference>
<dbReference type="GO" id="GO:0030424">
    <property type="term" value="C:axon"/>
    <property type="evidence" value="ECO:0007669"/>
    <property type="project" value="TreeGrafter"/>
</dbReference>
<dbReference type="GO" id="GO:0043025">
    <property type="term" value="C:neuronal cell body"/>
    <property type="evidence" value="ECO:0007669"/>
    <property type="project" value="TreeGrafter"/>
</dbReference>
<dbReference type="GO" id="GO:0050808">
    <property type="term" value="P:synapse organization"/>
    <property type="evidence" value="ECO:0007669"/>
    <property type="project" value="TreeGrafter"/>
</dbReference>
<organism evidence="5 6">
    <name type="scientific">Actinia tenebrosa</name>
    <name type="common">Australian red waratah sea anemone</name>
    <dbReference type="NCBI Taxonomy" id="6105"/>
    <lineage>
        <taxon>Eukaryota</taxon>
        <taxon>Metazoa</taxon>
        <taxon>Cnidaria</taxon>
        <taxon>Anthozoa</taxon>
        <taxon>Hexacorallia</taxon>
        <taxon>Actiniaria</taxon>
        <taxon>Actiniidae</taxon>
        <taxon>Actinia</taxon>
    </lineage>
</organism>
<dbReference type="GO" id="GO:0008046">
    <property type="term" value="F:axon guidance receptor activity"/>
    <property type="evidence" value="ECO:0007669"/>
    <property type="project" value="TreeGrafter"/>
</dbReference>
<dbReference type="PROSITE" id="PS50835">
    <property type="entry name" value="IG_LIKE"/>
    <property type="match status" value="1"/>
</dbReference>
<dbReference type="InterPro" id="IPR013783">
    <property type="entry name" value="Ig-like_fold"/>
</dbReference>
<evidence type="ECO:0000256" key="3">
    <source>
        <dbReference type="SAM" id="SignalP"/>
    </source>
</evidence>
<dbReference type="InterPro" id="IPR050958">
    <property type="entry name" value="Cell_Adh-Cytoskel_Orgn"/>
</dbReference>
<dbReference type="InterPro" id="IPR007110">
    <property type="entry name" value="Ig-like_dom"/>
</dbReference>
<reference evidence="6" key="1">
    <citation type="submission" date="2025-08" db="UniProtKB">
        <authorList>
            <consortium name="RefSeq"/>
        </authorList>
    </citation>
    <scope>IDENTIFICATION</scope>
    <source>
        <tissue evidence="6">Tentacle</tissue>
    </source>
</reference>
<evidence type="ECO:0000259" key="4">
    <source>
        <dbReference type="PROSITE" id="PS50835"/>
    </source>
</evidence>
<dbReference type="RefSeq" id="XP_031555312.1">
    <property type="nucleotide sequence ID" value="XM_031699452.1"/>
</dbReference>
<proteinExistence type="predicted"/>
<feature type="domain" description="Ig-like" evidence="4">
    <location>
        <begin position="135"/>
        <end position="216"/>
    </location>
</feature>
<dbReference type="AlphaFoldDB" id="A0A6P8HRJ9"/>
<keyword evidence="5" id="KW-1185">Reference proteome</keyword>
<dbReference type="SMART" id="SM00409">
    <property type="entry name" value="IG"/>
    <property type="match status" value="2"/>
</dbReference>
<dbReference type="Pfam" id="PF13927">
    <property type="entry name" value="Ig_3"/>
    <property type="match status" value="1"/>
</dbReference>